<evidence type="ECO:0000256" key="7">
    <source>
        <dbReference type="ARBA" id="ARBA00022989"/>
    </source>
</evidence>
<feature type="transmembrane region" description="Helical" evidence="13">
    <location>
        <begin position="79"/>
        <end position="98"/>
    </location>
</feature>
<dbReference type="GO" id="GO:0006811">
    <property type="term" value="P:monoatomic ion transport"/>
    <property type="evidence" value="ECO:0007669"/>
    <property type="project" value="UniProtKB-KW"/>
</dbReference>
<name>A0A2K3CSB9_CHLRE</name>
<reference evidence="14 15" key="1">
    <citation type="journal article" date="2007" name="Science">
        <title>The Chlamydomonas genome reveals the evolution of key animal and plant functions.</title>
        <authorList>
            <person name="Merchant S.S."/>
            <person name="Prochnik S.E."/>
            <person name="Vallon O."/>
            <person name="Harris E.H."/>
            <person name="Karpowicz S.J."/>
            <person name="Witman G.B."/>
            <person name="Terry A."/>
            <person name="Salamov A."/>
            <person name="Fritz-Laylin L.K."/>
            <person name="Marechal-Drouard L."/>
            <person name="Marshall W.F."/>
            <person name="Qu L.H."/>
            <person name="Nelson D.R."/>
            <person name="Sanderfoot A.A."/>
            <person name="Spalding M.H."/>
            <person name="Kapitonov V.V."/>
            <person name="Ren Q."/>
            <person name="Ferris P."/>
            <person name="Lindquist E."/>
            <person name="Shapiro H."/>
            <person name="Lucas S.M."/>
            <person name="Grimwood J."/>
            <person name="Schmutz J."/>
            <person name="Cardol P."/>
            <person name="Cerutti H."/>
            <person name="Chanfreau G."/>
            <person name="Chen C.L."/>
            <person name="Cognat V."/>
            <person name="Croft M.T."/>
            <person name="Dent R."/>
            <person name="Dutcher S."/>
            <person name="Fernandez E."/>
            <person name="Fukuzawa H."/>
            <person name="Gonzalez-Ballester D."/>
            <person name="Gonzalez-Halphen D."/>
            <person name="Hallmann A."/>
            <person name="Hanikenne M."/>
            <person name="Hippler M."/>
            <person name="Inwood W."/>
            <person name="Jabbari K."/>
            <person name="Kalanon M."/>
            <person name="Kuras R."/>
            <person name="Lefebvre P.A."/>
            <person name="Lemaire S.D."/>
            <person name="Lobanov A.V."/>
            <person name="Lohr M."/>
            <person name="Manuell A."/>
            <person name="Meier I."/>
            <person name="Mets L."/>
            <person name="Mittag M."/>
            <person name="Mittelmeier T."/>
            <person name="Moroney J.V."/>
            <person name="Moseley J."/>
            <person name="Napoli C."/>
            <person name="Nedelcu A.M."/>
            <person name="Niyogi K."/>
            <person name="Novoselov S.V."/>
            <person name="Paulsen I.T."/>
            <person name="Pazour G."/>
            <person name="Purton S."/>
            <person name="Ral J.P."/>
            <person name="Riano-Pachon D.M."/>
            <person name="Riekhof W."/>
            <person name="Rymarquis L."/>
            <person name="Schroda M."/>
            <person name="Stern D."/>
            <person name="Umen J."/>
            <person name="Willows R."/>
            <person name="Wilson N."/>
            <person name="Zimmer S.L."/>
            <person name="Allmer J."/>
            <person name="Balk J."/>
            <person name="Bisova K."/>
            <person name="Chen C.J."/>
            <person name="Elias M."/>
            <person name="Gendler K."/>
            <person name="Hauser C."/>
            <person name="Lamb M.R."/>
            <person name="Ledford H."/>
            <person name="Long J.C."/>
            <person name="Minagawa J."/>
            <person name="Page M.D."/>
            <person name="Pan J."/>
            <person name="Pootakham W."/>
            <person name="Roje S."/>
            <person name="Rose A."/>
            <person name="Stahlberg E."/>
            <person name="Terauchi A.M."/>
            <person name="Yang P."/>
            <person name="Ball S."/>
            <person name="Bowler C."/>
            <person name="Dieckmann C.L."/>
            <person name="Gladyshev V.N."/>
            <person name="Green P."/>
            <person name="Jorgensen R."/>
            <person name="Mayfield S."/>
            <person name="Mueller-Roeber B."/>
            <person name="Rajamani S."/>
            <person name="Sayre R.T."/>
            <person name="Brokstein P."/>
            <person name="Dubchak I."/>
            <person name="Goodstein D."/>
            <person name="Hornick L."/>
            <person name="Huang Y.W."/>
            <person name="Jhaveri J."/>
            <person name="Luo Y."/>
            <person name="Martinez D."/>
            <person name="Ngau W.C."/>
            <person name="Otillar B."/>
            <person name="Poliakov A."/>
            <person name="Porter A."/>
            <person name="Szajkowski L."/>
            <person name="Werner G."/>
            <person name="Zhou K."/>
            <person name="Grigoriev I.V."/>
            <person name="Rokhsar D.S."/>
            <person name="Grossman A.R."/>
        </authorList>
    </citation>
    <scope>NUCLEOTIDE SEQUENCE [LARGE SCALE GENOMIC DNA]</scope>
    <source>
        <strain evidence="15">CC-503</strain>
    </source>
</reference>
<feature type="transmembrane region" description="Helical" evidence="13">
    <location>
        <begin position="381"/>
        <end position="401"/>
    </location>
</feature>
<organism evidence="14 15">
    <name type="scientific">Chlamydomonas reinhardtii</name>
    <name type="common">Chlamydomonas smithii</name>
    <dbReference type="NCBI Taxonomy" id="3055"/>
    <lineage>
        <taxon>Eukaryota</taxon>
        <taxon>Viridiplantae</taxon>
        <taxon>Chlorophyta</taxon>
        <taxon>core chlorophytes</taxon>
        <taxon>Chlorophyceae</taxon>
        <taxon>CS clade</taxon>
        <taxon>Chlamydomonadales</taxon>
        <taxon>Chlamydomonadaceae</taxon>
        <taxon>Chlamydomonas</taxon>
    </lineage>
</organism>
<dbReference type="GO" id="GO:0005886">
    <property type="term" value="C:plasma membrane"/>
    <property type="evidence" value="ECO:0007669"/>
    <property type="project" value="UniProtKB-SubCell"/>
</dbReference>
<dbReference type="Gene3D" id="1.20.1250.20">
    <property type="entry name" value="MFS general substrate transporter like domains"/>
    <property type="match status" value="1"/>
</dbReference>
<feature type="compositionally biased region" description="Low complexity" evidence="12">
    <location>
        <begin position="497"/>
        <end position="506"/>
    </location>
</feature>
<dbReference type="GO" id="GO:0015098">
    <property type="term" value="F:molybdate ion transmembrane transporter activity"/>
    <property type="evidence" value="ECO:0007669"/>
    <property type="project" value="InterPro"/>
</dbReference>
<evidence type="ECO:0000256" key="13">
    <source>
        <dbReference type="SAM" id="Phobius"/>
    </source>
</evidence>
<dbReference type="PaxDb" id="3055-EDO98756"/>
<keyword evidence="15" id="KW-1185">Reference proteome</keyword>
<dbReference type="AlphaFoldDB" id="A0A2K3CSB9"/>
<dbReference type="CDD" id="cd17487">
    <property type="entry name" value="MFS_MFSD5_like"/>
    <property type="match status" value="1"/>
</dbReference>
<keyword evidence="5" id="KW-1003">Cell membrane</keyword>
<feature type="transmembrane region" description="Helical" evidence="13">
    <location>
        <begin position="439"/>
        <end position="457"/>
    </location>
</feature>
<evidence type="ECO:0000256" key="12">
    <source>
        <dbReference type="SAM" id="MobiDB-lite"/>
    </source>
</evidence>
<feature type="transmembrane region" description="Helical" evidence="13">
    <location>
        <begin position="267"/>
        <end position="285"/>
    </location>
</feature>
<evidence type="ECO:0000256" key="2">
    <source>
        <dbReference type="ARBA" id="ARBA00004651"/>
    </source>
</evidence>
<dbReference type="Pfam" id="PF05631">
    <property type="entry name" value="MFS_5"/>
    <property type="match status" value="1"/>
</dbReference>
<evidence type="ECO:0000256" key="8">
    <source>
        <dbReference type="ARBA" id="ARBA00023065"/>
    </source>
</evidence>
<feature type="transmembrane region" description="Helical" evidence="13">
    <location>
        <begin position="291"/>
        <end position="314"/>
    </location>
</feature>
<feature type="transmembrane region" description="Helical" evidence="13">
    <location>
        <begin position="45"/>
        <end position="67"/>
    </location>
</feature>
<evidence type="ECO:0000256" key="10">
    <source>
        <dbReference type="ARBA" id="ARBA00030646"/>
    </source>
</evidence>
<evidence type="ECO:0000313" key="15">
    <source>
        <dbReference type="Proteomes" id="UP000006906"/>
    </source>
</evidence>
<feature type="transmembrane region" description="Helical" evidence="13">
    <location>
        <begin position="206"/>
        <end position="224"/>
    </location>
</feature>
<keyword evidence="6 13" id="KW-0812">Transmembrane</keyword>
<dbReference type="PANTHER" id="PTHR23516:SF1">
    <property type="entry name" value="MOLYBDATE-ANION TRANSPORTER"/>
    <property type="match status" value="1"/>
</dbReference>
<comment type="function">
    <text evidence="1">Mediates high-affinity intracellular uptake of the rare oligo-element molybdenum.</text>
</comment>
<evidence type="ECO:0000256" key="9">
    <source>
        <dbReference type="ARBA" id="ARBA00023136"/>
    </source>
</evidence>
<gene>
    <name evidence="14" type="ORF">CHLRE_16g695500v5</name>
</gene>
<feature type="transmembrane region" description="Helical" evidence="13">
    <location>
        <begin position="326"/>
        <end position="345"/>
    </location>
</feature>
<evidence type="ECO:0000256" key="3">
    <source>
        <dbReference type="ARBA" id="ARBA00021242"/>
    </source>
</evidence>
<accession>A0A2K3CSB9</accession>
<dbReference type="OrthoDB" id="263957at2759"/>
<feature type="transmembrane region" description="Helical" evidence="13">
    <location>
        <begin position="175"/>
        <end position="194"/>
    </location>
</feature>
<keyword evidence="4" id="KW-0813">Transport</keyword>
<keyword evidence="9 13" id="KW-0472">Membrane</keyword>
<evidence type="ECO:0000256" key="11">
    <source>
        <dbReference type="ARBA" id="ARBA00032555"/>
    </source>
</evidence>
<sequence>MEQVYWVIFGALAFIVAGLVLTQAKEGGLVSGAGSQLQAFFALRNNYVFVYALMMAGDWLQGPYVYALYQHYGYDVKDIGRLFIAGFGSSMIFGTVVGSLADKHGRKKAALLYVVLYAASCATKHSPDYGVLMIGRLLGGIATSLLFSAFESWLVAEHFSRGFDEKWLGDTFSKAVFVGNGLMAILAGLVASYLVDSLKMGPVAPFDAAIVVLLAGGVVIYASWPENYGDHAHAAEGVVDVLRRQFAVAAGAIIGDQRIALLGAMQSLFEASMYTFVFLWTPALAPAGERIYHGMIFACFMTASMAGSSLSGILMKRYKVESYMKYVFGLSALTLAVPFLFHVSIAEQTSSDSHRRSLQAAELAAGKEVVHGISLQGQMQLVAFCVFEVLVGVFWPSMMTLRARFIPEETRSTIINVFRIPLNFFVCVVLYNVHLFPLSSMFALCATFLAIACVLQVRLERLIQVRPEPAPGVPSAAALGAEPGKIRLERLIRAGPPAGAAPVKATPAEEDHPLLAGTAEKA</sequence>
<dbReference type="EMBL" id="CM008977">
    <property type="protein sequence ID" value="PNW71151.1"/>
    <property type="molecule type" value="Genomic_DNA"/>
</dbReference>
<comment type="subcellular location">
    <subcellularLocation>
        <location evidence="2">Cell membrane</location>
        <topology evidence="2">Multi-pass membrane protein</topology>
    </subcellularLocation>
</comment>
<feature type="transmembrane region" description="Helical" evidence="13">
    <location>
        <begin position="6"/>
        <end position="24"/>
    </location>
</feature>
<dbReference type="RefSeq" id="XP_042915266.1">
    <property type="nucleotide sequence ID" value="XM_043071811.1"/>
</dbReference>
<evidence type="ECO:0000313" key="14">
    <source>
        <dbReference type="EMBL" id="PNW71151.1"/>
    </source>
</evidence>
<feature type="region of interest" description="Disordered" evidence="12">
    <location>
        <begin position="497"/>
        <end position="522"/>
    </location>
</feature>
<dbReference type="InterPro" id="IPR036259">
    <property type="entry name" value="MFS_trans_sf"/>
</dbReference>
<dbReference type="KEGG" id="cre:CHLRE_16g695500v5"/>
<dbReference type="SUPFAM" id="SSF103473">
    <property type="entry name" value="MFS general substrate transporter"/>
    <property type="match status" value="1"/>
</dbReference>
<dbReference type="ExpressionAtlas" id="A0A2K3CSB9">
    <property type="expression patterns" value="baseline and differential"/>
</dbReference>
<evidence type="ECO:0000256" key="4">
    <source>
        <dbReference type="ARBA" id="ARBA00022448"/>
    </source>
</evidence>
<dbReference type="GeneID" id="5724918"/>
<proteinExistence type="predicted"/>
<feature type="transmembrane region" description="Helical" evidence="13">
    <location>
        <begin position="413"/>
        <end position="433"/>
    </location>
</feature>
<dbReference type="Proteomes" id="UP000006906">
    <property type="component" value="Chromosome 16"/>
</dbReference>
<feature type="transmembrane region" description="Helical" evidence="13">
    <location>
        <begin position="133"/>
        <end position="154"/>
    </location>
</feature>
<dbReference type="InterPro" id="IPR008509">
    <property type="entry name" value="MOT2/MFSD5"/>
</dbReference>
<evidence type="ECO:0000256" key="6">
    <source>
        <dbReference type="ARBA" id="ARBA00022692"/>
    </source>
</evidence>
<evidence type="ECO:0000256" key="1">
    <source>
        <dbReference type="ARBA" id="ARBA00003019"/>
    </source>
</evidence>
<dbReference type="PANTHER" id="PTHR23516">
    <property type="entry name" value="SAM (S-ADENOSYL METHIONINE) TRANSPORTER"/>
    <property type="match status" value="1"/>
</dbReference>
<dbReference type="InParanoid" id="A0A2K3CSB9"/>
<dbReference type="Gramene" id="PNW71151">
    <property type="protein sequence ID" value="PNW71151"/>
    <property type="gene ID" value="CHLRE_16g695500v5"/>
</dbReference>
<evidence type="ECO:0000256" key="5">
    <source>
        <dbReference type="ARBA" id="ARBA00022475"/>
    </source>
</evidence>
<protein>
    <recommendedName>
        <fullName evidence="3">Molybdate-anion transporter</fullName>
    </recommendedName>
    <alternativeName>
        <fullName evidence="10">Major facilitator superfamily domain-containing protein 5</fullName>
    </alternativeName>
    <alternativeName>
        <fullName evidence="11">Molybdate transporter 2 homolog</fullName>
    </alternativeName>
</protein>
<keyword evidence="8" id="KW-0406">Ion transport</keyword>
<keyword evidence="7 13" id="KW-1133">Transmembrane helix</keyword>
<dbReference type="FunCoup" id="A0A2K3CSB9">
    <property type="interactions" value="2012"/>
</dbReference>